<feature type="non-terminal residue" evidence="1">
    <location>
        <position position="111"/>
    </location>
</feature>
<keyword evidence="2" id="KW-1185">Reference proteome</keyword>
<protein>
    <submittedName>
        <fullName evidence="1">Uncharacterized protein</fullName>
    </submittedName>
</protein>
<evidence type="ECO:0000313" key="1">
    <source>
        <dbReference type="EMBL" id="KNZ64483.1"/>
    </source>
</evidence>
<sequence length="111" mass="12632">MKEGRVVKLKGFSFICWADKSWKKIIAIVIFNYGSFSKITIPMYQPTSHCSNSLSESHQANGPQNSGKMYSIATKVAKDPERYFKLQSHVPEQNNFIGKQCYSVFGPLFDE</sequence>
<gene>
    <name evidence="1" type="ORF">VP01_10234g1</name>
</gene>
<organism evidence="1 2">
    <name type="scientific">Puccinia sorghi</name>
    <dbReference type="NCBI Taxonomy" id="27349"/>
    <lineage>
        <taxon>Eukaryota</taxon>
        <taxon>Fungi</taxon>
        <taxon>Dikarya</taxon>
        <taxon>Basidiomycota</taxon>
        <taxon>Pucciniomycotina</taxon>
        <taxon>Pucciniomycetes</taxon>
        <taxon>Pucciniales</taxon>
        <taxon>Pucciniaceae</taxon>
        <taxon>Puccinia</taxon>
    </lineage>
</organism>
<proteinExistence type="predicted"/>
<name>A0A0L6VUQ2_9BASI</name>
<evidence type="ECO:0000313" key="2">
    <source>
        <dbReference type="Proteomes" id="UP000037035"/>
    </source>
</evidence>
<dbReference type="VEuPathDB" id="FungiDB:VP01_10234g1"/>
<dbReference type="EMBL" id="LAVV01000260">
    <property type="protein sequence ID" value="KNZ64483.1"/>
    <property type="molecule type" value="Genomic_DNA"/>
</dbReference>
<reference evidence="1 2" key="1">
    <citation type="submission" date="2015-08" db="EMBL/GenBank/DDBJ databases">
        <title>Next Generation Sequencing and Analysis of the Genome of Puccinia sorghi L Schw, the Causal Agent of Maize Common Rust.</title>
        <authorList>
            <person name="Rochi L."/>
            <person name="Burguener G."/>
            <person name="Darino M."/>
            <person name="Turjanski A."/>
            <person name="Kreff E."/>
            <person name="Dieguez M.J."/>
            <person name="Sacco F."/>
        </authorList>
    </citation>
    <scope>NUCLEOTIDE SEQUENCE [LARGE SCALE GENOMIC DNA]</scope>
    <source>
        <strain evidence="1 2">RO10H11247</strain>
    </source>
</reference>
<comment type="caution">
    <text evidence="1">The sequence shown here is derived from an EMBL/GenBank/DDBJ whole genome shotgun (WGS) entry which is preliminary data.</text>
</comment>
<dbReference type="Proteomes" id="UP000037035">
    <property type="component" value="Unassembled WGS sequence"/>
</dbReference>
<accession>A0A0L6VUQ2</accession>
<dbReference type="AlphaFoldDB" id="A0A0L6VUQ2"/>